<dbReference type="InterPro" id="IPR050109">
    <property type="entry name" value="HTH-type_TetR-like_transc_reg"/>
</dbReference>
<name>A0A5S4G9I0_9ACTN</name>
<dbReference type="SUPFAM" id="SSF48498">
    <property type="entry name" value="Tetracyclin repressor-like, C-terminal domain"/>
    <property type="match status" value="1"/>
</dbReference>
<dbReference type="GO" id="GO:0000976">
    <property type="term" value="F:transcription cis-regulatory region binding"/>
    <property type="evidence" value="ECO:0007669"/>
    <property type="project" value="TreeGrafter"/>
</dbReference>
<reference evidence="5 6" key="1">
    <citation type="submission" date="2019-05" db="EMBL/GenBank/DDBJ databases">
        <title>Draft genome sequence of Nonomuraea zeae DSM 100528.</title>
        <authorList>
            <person name="Saricaoglu S."/>
            <person name="Isik K."/>
        </authorList>
    </citation>
    <scope>NUCLEOTIDE SEQUENCE [LARGE SCALE GENOMIC DNA]</scope>
    <source>
        <strain evidence="5 6">DSM 100528</strain>
    </source>
</reference>
<proteinExistence type="predicted"/>
<dbReference type="InterPro" id="IPR036271">
    <property type="entry name" value="Tet_transcr_reg_TetR-rel_C_sf"/>
</dbReference>
<dbReference type="PANTHER" id="PTHR30055">
    <property type="entry name" value="HTH-TYPE TRANSCRIPTIONAL REGULATOR RUTR"/>
    <property type="match status" value="1"/>
</dbReference>
<protein>
    <submittedName>
        <fullName evidence="5">TetR family transcriptional regulator</fullName>
    </submittedName>
</protein>
<dbReference type="RefSeq" id="WP_138693484.1">
    <property type="nucleotide sequence ID" value="NZ_JBHSAZ010000043.1"/>
</dbReference>
<evidence type="ECO:0000256" key="3">
    <source>
        <dbReference type="ARBA" id="ARBA00023163"/>
    </source>
</evidence>
<dbReference type="Pfam" id="PF00440">
    <property type="entry name" value="TetR_N"/>
    <property type="match status" value="1"/>
</dbReference>
<dbReference type="Proteomes" id="UP000306628">
    <property type="component" value="Unassembled WGS sequence"/>
</dbReference>
<evidence type="ECO:0000313" key="6">
    <source>
        <dbReference type="Proteomes" id="UP000306628"/>
    </source>
</evidence>
<accession>A0A5S4G9I0</accession>
<keyword evidence="1" id="KW-0805">Transcription regulation</keyword>
<keyword evidence="3" id="KW-0804">Transcription</keyword>
<dbReference type="InterPro" id="IPR001647">
    <property type="entry name" value="HTH_TetR"/>
</dbReference>
<dbReference type="PANTHER" id="PTHR30055:SF234">
    <property type="entry name" value="HTH-TYPE TRANSCRIPTIONAL REGULATOR BETI"/>
    <property type="match status" value="1"/>
</dbReference>
<keyword evidence="2" id="KW-0238">DNA-binding</keyword>
<dbReference type="EMBL" id="VCKX01000115">
    <property type="protein sequence ID" value="TMR29667.1"/>
    <property type="molecule type" value="Genomic_DNA"/>
</dbReference>
<evidence type="ECO:0000256" key="2">
    <source>
        <dbReference type="ARBA" id="ARBA00023125"/>
    </source>
</evidence>
<dbReference type="Gene3D" id="1.10.10.60">
    <property type="entry name" value="Homeodomain-like"/>
    <property type="match status" value="1"/>
</dbReference>
<evidence type="ECO:0000256" key="1">
    <source>
        <dbReference type="ARBA" id="ARBA00023015"/>
    </source>
</evidence>
<dbReference type="InterPro" id="IPR009057">
    <property type="entry name" value="Homeodomain-like_sf"/>
</dbReference>
<dbReference type="Gene3D" id="1.10.357.10">
    <property type="entry name" value="Tetracycline Repressor, domain 2"/>
    <property type="match status" value="1"/>
</dbReference>
<evidence type="ECO:0000259" key="4">
    <source>
        <dbReference type="Pfam" id="PF00440"/>
    </source>
</evidence>
<gene>
    <name evidence="5" type="ORF">ETD85_31735</name>
</gene>
<comment type="caution">
    <text evidence="5">The sequence shown here is derived from an EMBL/GenBank/DDBJ whole genome shotgun (WGS) entry which is preliminary data.</text>
</comment>
<feature type="domain" description="HTH tetR-type" evidence="4">
    <location>
        <begin position="22"/>
        <end position="69"/>
    </location>
</feature>
<dbReference type="SUPFAM" id="SSF46689">
    <property type="entry name" value="Homeodomain-like"/>
    <property type="match status" value="1"/>
</dbReference>
<sequence>MPASPPRTGDRAQATRARREQIVQATIEVLAGKGYAATTFEAICGHAGLSSKRLISYHFATKDDLLAAVLTTVIADAAAYMHPRIMAADGPRAQLSAYIRANVEFVAAHPAHVRAVQQIAFNARPRPGVSPDSPGSPGSAEDTALALLAELFERGVRAGAFRPLDARLMATAVRAAIDAAAGPLLDGLDPEHCATELATAFDHATRA</sequence>
<evidence type="ECO:0000313" key="5">
    <source>
        <dbReference type="EMBL" id="TMR29667.1"/>
    </source>
</evidence>
<dbReference type="OrthoDB" id="9806334at2"/>
<dbReference type="AlphaFoldDB" id="A0A5S4G9I0"/>
<dbReference type="GO" id="GO:0003700">
    <property type="term" value="F:DNA-binding transcription factor activity"/>
    <property type="evidence" value="ECO:0007669"/>
    <property type="project" value="TreeGrafter"/>
</dbReference>
<keyword evidence="6" id="KW-1185">Reference proteome</keyword>
<organism evidence="5 6">
    <name type="scientific">Nonomuraea zeae</name>
    <dbReference type="NCBI Taxonomy" id="1642303"/>
    <lineage>
        <taxon>Bacteria</taxon>
        <taxon>Bacillati</taxon>
        <taxon>Actinomycetota</taxon>
        <taxon>Actinomycetes</taxon>
        <taxon>Streptosporangiales</taxon>
        <taxon>Streptosporangiaceae</taxon>
        <taxon>Nonomuraea</taxon>
    </lineage>
</organism>